<accession>A0A7S9L3S6</accession>
<protein>
    <submittedName>
        <fullName evidence="1">SEC-C domain-containing protein</fullName>
    </submittedName>
</protein>
<dbReference type="Gene3D" id="3.10.450.50">
    <property type="match status" value="1"/>
</dbReference>
<evidence type="ECO:0000313" key="1">
    <source>
        <dbReference type="EMBL" id="QPH41749.1"/>
    </source>
</evidence>
<dbReference type="SUPFAM" id="SSF103642">
    <property type="entry name" value="Sec-C motif"/>
    <property type="match status" value="1"/>
</dbReference>
<dbReference type="KEGG" id="pex:IZT61_02030"/>
<name>A0A7S9L3S6_9SPHI</name>
<dbReference type="InterPro" id="IPR004027">
    <property type="entry name" value="SEC_C_motif"/>
</dbReference>
<reference evidence="1 2" key="1">
    <citation type="submission" date="2020-11" db="EMBL/GenBank/DDBJ databases">
        <title>Pedobacter endophytica, an endophytic bacteria isolated form Carex pumila.</title>
        <authorList>
            <person name="Peng Y."/>
            <person name="Jiang L."/>
            <person name="Lee J."/>
        </authorList>
    </citation>
    <scope>NUCLEOTIDE SEQUENCE [LARGE SCALE GENOMIC DNA]</scope>
    <source>
        <strain evidence="1 2">JBR3-12</strain>
    </source>
</reference>
<proteinExistence type="predicted"/>
<evidence type="ECO:0000313" key="2">
    <source>
        <dbReference type="Proteomes" id="UP000594759"/>
    </source>
</evidence>
<dbReference type="Proteomes" id="UP000594759">
    <property type="component" value="Chromosome"/>
</dbReference>
<keyword evidence="2" id="KW-1185">Reference proteome</keyword>
<gene>
    <name evidence="1" type="ORF">IZT61_02030</name>
</gene>
<sequence>MINGRLQLVRISKRQIRPNEKVGVFLFTKSDLVGELSSGAAILEAFSFDLYAGLNSTYHDIADFNVFTERPIIGLTHEDYFIPLPYFVAEAMYESPYYWMFADKAYCAKAAKNRGNAAEDLVSDYISGFFGAGNVQRNVNIKIKKSTTLTDVDILAYSEDTAFIFQVKSKKLTQKSKKGDLEQITADFEKAVRIAKDQADLCIIALQNPEDYNFELPGGETYSPRKVSKFETVIVLLDQFPAMSHLTHILFGDELDTTPVAFGIFDLETLLAYLKTPGRFIDYIHRRTLYSKQYRAANELQYLGYYLKHGLEKLEENAFVYITPEYGQIMDAMQQQANIHEVKRDFPSKIGRNEPCPCGSGLKFKKCHG</sequence>
<organism evidence="1 2">
    <name type="scientific">Pedobacter endophyticus</name>
    <dbReference type="NCBI Taxonomy" id="2789740"/>
    <lineage>
        <taxon>Bacteria</taxon>
        <taxon>Pseudomonadati</taxon>
        <taxon>Bacteroidota</taxon>
        <taxon>Sphingobacteriia</taxon>
        <taxon>Sphingobacteriales</taxon>
        <taxon>Sphingobacteriaceae</taxon>
        <taxon>Pedobacter</taxon>
    </lineage>
</organism>
<dbReference type="AlphaFoldDB" id="A0A7S9L3S6"/>
<dbReference type="Pfam" id="PF02810">
    <property type="entry name" value="SEC-C"/>
    <property type="match status" value="1"/>
</dbReference>
<dbReference type="EMBL" id="CP064939">
    <property type="protein sequence ID" value="QPH41749.1"/>
    <property type="molecule type" value="Genomic_DNA"/>
</dbReference>